<dbReference type="RefSeq" id="WP_134487608.1">
    <property type="nucleotide sequence ID" value="NZ_CP139089.1"/>
</dbReference>
<dbReference type="EMBL" id="LR536450">
    <property type="protein sequence ID" value="VFU07935.1"/>
    <property type="molecule type" value="Genomic_DNA"/>
</dbReference>
<dbReference type="AlphaFoldDB" id="A0A4U8YWZ1"/>
<sequence length="103" mass="11254">MKIKTIALAQPVELHGKMITEIAIKEPTGGQYLDFGEPHIYTQSSGGFFAVEDKSVVANYLDACVQHESGSHVLRLLSLADARKVKKELLSFFTVGAQETSES</sequence>
<gene>
    <name evidence="1" type="ORF">MTUNDRAET4_1042</name>
</gene>
<accession>A0A4U8YWZ1</accession>
<name>A0A4U8YWZ1_METTU</name>
<reference evidence="1 2" key="1">
    <citation type="submission" date="2019-03" db="EMBL/GenBank/DDBJ databases">
        <authorList>
            <person name="Kox A.R. M."/>
        </authorList>
    </citation>
    <scope>NUCLEOTIDE SEQUENCE [LARGE SCALE GENOMIC DNA]</scope>
    <source>
        <strain evidence="1">MTUNDRAET4 annotated genome</strain>
    </source>
</reference>
<dbReference type="OrthoDB" id="7998904at2"/>
<dbReference type="KEGG" id="mtun:MTUNDRAET4_1042"/>
<protein>
    <submittedName>
        <fullName evidence="1">Uncharacterized protein</fullName>
    </submittedName>
</protein>
<evidence type="ECO:0000313" key="2">
    <source>
        <dbReference type="Proteomes" id="UP000294360"/>
    </source>
</evidence>
<proteinExistence type="predicted"/>
<organism evidence="1 2">
    <name type="scientific">Methylocella tundrae</name>
    <dbReference type="NCBI Taxonomy" id="227605"/>
    <lineage>
        <taxon>Bacteria</taxon>
        <taxon>Pseudomonadati</taxon>
        <taxon>Pseudomonadota</taxon>
        <taxon>Alphaproteobacteria</taxon>
        <taxon>Hyphomicrobiales</taxon>
        <taxon>Beijerinckiaceae</taxon>
        <taxon>Methylocella</taxon>
    </lineage>
</organism>
<evidence type="ECO:0000313" key="1">
    <source>
        <dbReference type="EMBL" id="VFU07935.1"/>
    </source>
</evidence>
<dbReference type="Proteomes" id="UP000294360">
    <property type="component" value="Chromosome"/>
</dbReference>